<evidence type="ECO:0000256" key="2">
    <source>
        <dbReference type="ARBA" id="ARBA00022448"/>
    </source>
</evidence>
<keyword evidence="2" id="KW-0813">Transport</keyword>
<dbReference type="PANTHER" id="PTHR13131:SF5">
    <property type="entry name" value="CYSTINOSIN"/>
    <property type="match status" value="1"/>
</dbReference>
<dbReference type="Gene3D" id="1.20.1280.290">
    <property type="match status" value="2"/>
</dbReference>
<feature type="transmembrane region" description="Helical" evidence="7">
    <location>
        <begin position="166"/>
        <end position="184"/>
    </location>
</feature>
<dbReference type="RefSeq" id="XP_069204562.1">
    <property type="nucleotide sequence ID" value="XM_069341052.1"/>
</dbReference>
<comment type="caution">
    <text evidence="8">The sequence shown here is derived from an EMBL/GenBank/DDBJ whole genome shotgun (WGS) entry which is preliminary data.</text>
</comment>
<feature type="transmembrane region" description="Helical" evidence="7">
    <location>
        <begin position="96"/>
        <end position="115"/>
    </location>
</feature>
<sequence length="281" mass="31981">MHVSDIRTFARIISRLTIVTRASTISWSLSFYPQPILNWHLRSTAGFSFDFAALNVVGFFCYTVSTAAFLFSPTILRQYAQRYPLDPVPTVRFNDFVFALHALVLVLVVFTQFWHRLWRFHGRRDHLSAIIIGILGGSSLGVAIVAIIALEQRSRDDPYAWKGIDVIYALSYVKLLVTFIKYMPQALRNYRKKSTAGWAIHTIYMDLLGGVTSLMQLIIDSSLQSDWADGIKGNPVKFGLSLVSLAFDTIFMIQHYVLYAKNNDQVDDEQVEDGERTSLLR</sequence>
<evidence type="ECO:0000256" key="4">
    <source>
        <dbReference type="ARBA" id="ARBA00022737"/>
    </source>
</evidence>
<protein>
    <recommendedName>
        <fullName evidence="10">Cystinosin</fullName>
    </recommendedName>
</protein>
<gene>
    <name evidence="8" type="ORF">AAFC00_001813</name>
</gene>
<reference evidence="8 9" key="1">
    <citation type="submission" date="2024-07" db="EMBL/GenBank/DDBJ databases">
        <title>Draft sequence of the Neodothiora populina.</title>
        <authorList>
            <person name="Drown D.D."/>
            <person name="Schuette U.S."/>
            <person name="Buechlein A.B."/>
            <person name="Rusch D.R."/>
            <person name="Winton L.W."/>
            <person name="Adams G.A."/>
        </authorList>
    </citation>
    <scope>NUCLEOTIDE SEQUENCE [LARGE SCALE GENOMIC DNA]</scope>
    <source>
        <strain evidence="8 9">CPC 39397</strain>
    </source>
</reference>
<dbReference type="PANTHER" id="PTHR13131">
    <property type="entry name" value="CYSTINOSIN"/>
    <property type="match status" value="1"/>
</dbReference>
<evidence type="ECO:0000256" key="5">
    <source>
        <dbReference type="ARBA" id="ARBA00022989"/>
    </source>
</evidence>
<evidence type="ECO:0000256" key="1">
    <source>
        <dbReference type="ARBA" id="ARBA00004127"/>
    </source>
</evidence>
<comment type="subcellular location">
    <subcellularLocation>
        <location evidence="1">Endomembrane system</location>
        <topology evidence="1">Multi-pass membrane protein</topology>
    </subcellularLocation>
</comment>
<feature type="transmembrane region" description="Helical" evidence="7">
    <location>
        <begin position="238"/>
        <end position="259"/>
    </location>
</feature>
<name>A0ABR3PR71_9PEZI</name>
<feature type="transmembrane region" description="Helical" evidence="7">
    <location>
        <begin position="53"/>
        <end position="76"/>
    </location>
</feature>
<keyword evidence="9" id="KW-1185">Reference proteome</keyword>
<dbReference type="GeneID" id="95975516"/>
<dbReference type="Proteomes" id="UP001562354">
    <property type="component" value="Unassembled WGS sequence"/>
</dbReference>
<keyword evidence="3 7" id="KW-0812">Transmembrane</keyword>
<dbReference type="SMART" id="SM00679">
    <property type="entry name" value="CTNS"/>
    <property type="match status" value="2"/>
</dbReference>
<dbReference type="EMBL" id="JBFMKM010000001">
    <property type="protein sequence ID" value="KAL1311713.1"/>
    <property type="molecule type" value="Genomic_DNA"/>
</dbReference>
<feature type="transmembrane region" description="Helical" evidence="7">
    <location>
        <begin position="127"/>
        <end position="150"/>
    </location>
</feature>
<keyword evidence="6 7" id="KW-0472">Membrane</keyword>
<dbReference type="InterPro" id="IPR005282">
    <property type="entry name" value="LC_transporter"/>
</dbReference>
<proteinExistence type="predicted"/>
<evidence type="ECO:0000313" key="8">
    <source>
        <dbReference type="EMBL" id="KAL1311713.1"/>
    </source>
</evidence>
<evidence type="ECO:0000256" key="6">
    <source>
        <dbReference type="ARBA" id="ARBA00023136"/>
    </source>
</evidence>
<accession>A0ABR3PR71</accession>
<evidence type="ECO:0008006" key="10">
    <source>
        <dbReference type="Google" id="ProtNLM"/>
    </source>
</evidence>
<evidence type="ECO:0000256" key="3">
    <source>
        <dbReference type="ARBA" id="ARBA00022692"/>
    </source>
</evidence>
<organism evidence="8 9">
    <name type="scientific">Neodothiora populina</name>
    <dbReference type="NCBI Taxonomy" id="2781224"/>
    <lineage>
        <taxon>Eukaryota</taxon>
        <taxon>Fungi</taxon>
        <taxon>Dikarya</taxon>
        <taxon>Ascomycota</taxon>
        <taxon>Pezizomycotina</taxon>
        <taxon>Dothideomycetes</taxon>
        <taxon>Dothideomycetidae</taxon>
        <taxon>Dothideales</taxon>
        <taxon>Dothioraceae</taxon>
        <taxon>Neodothiora</taxon>
    </lineage>
</organism>
<keyword evidence="4" id="KW-0677">Repeat</keyword>
<feature type="transmembrane region" description="Helical" evidence="7">
    <location>
        <begin position="196"/>
        <end position="218"/>
    </location>
</feature>
<evidence type="ECO:0000313" key="9">
    <source>
        <dbReference type="Proteomes" id="UP001562354"/>
    </source>
</evidence>
<dbReference type="InterPro" id="IPR006603">
    <property type="entry name" value="PQ-loop_rpt"/>
</dbReference>
<dbReference type="Pfam" id="PF04193">
    <property type="entry name" value="PQ-loop"/>
    <property type="match status" value="2"/>
</dbReference>
<evidence type="ECO:0000256" key="7">
    <source>
        <dbReference type="SAM" id="Phobius"/>
    </source>
</evidence>
<keyword evidence="5 7" id="KW-1133">Transmembrane helix</keyword>